<organism evidence="1 2">
    <name type="scientific">Candidatus Methylacidiphilum fumarolicum</name>
    <dbReference type="NCBI Taxonomy" id="591154"/>
    <lineage>
        <taxon>Bacteria</taxon>
        <taxon>Pseudomonadati</taxon>
        <taxon>Verrucomicrobiota</taxon>
        <taxon>Methylacidiphilae</taxon>
        <taxon>Methylacidiphilales</taxon>
        <taxon>Methylacidiphilaceae</taxon>
        <taxon>Methylacidiphilum (ex Ratnadevi et al. 2023)</taxon>
    </lineage>
</organism>
<dbReference type="Proteomes" id="UP001161497">
    <property type="component" value="Chromosome"/>
</dbReference>
<dbReference type="EMBL" id="OX458932">
    <property type="protein sequence ID" value="CAI9086457.1"/>
    <property type="molecule type" value="Genomic_DNA"/>
</dbReference>
<sequence length="219" mass="25896">MGRILITENSPIQSRQLQIASQKANELSRLHLTMRTYHWFARVLKKHIHQFSSGLLLGDSDGYLGRFLYSDKSLREKIDITGIDSTPRPIKWPLPWKWVQTDILEFEVWDRYSFIIANWFFYAFDESKIQRISEKIQNSNAFLLVFSEPYRSYFQRFELWVFHKIGLVRAAYPVVCRAVQAGFCDQEFIQALHLESSQWQIFTSSPLLLSQRVVAKRLL</sequence>
<gene>
    <name evidence="1" type="ORF">MFUM_2145</name>
</gene>
<keyword evidence="2" id="KW-1185">Reference proteome</keyword>
<accession>A0ABM9IFG5</accession>
<dbReference type="RefSeq" id="WP_009059531.1">
    <property type="nucleotide sequence ID" value="NZ_JAHXRZ010000001.1"/>
</dbReference>
<protein>
    <recommendedName>
        <fullName evidence="3">Methyltransferase</fullName>
    </recommendedName>
</protein>
<proteinExistence type="predicted"/>
<reference evidence="1" key="1">
    <citation type="submission" date="2023-03" db="EMBL/GenBank/DDBJ databases">
        <authorList>
            <person name="Cremers G."/>
            <person name="Picone N."/>
        </authorList>
    </citation>
    <scope>NUCLEOTIDE SEQUENCE</scope>
    <source>
        <strain evidence="1">Sample_alias</strain>
    </source>
</reference>
<evidence type="ECO:0008006" key="3">
    <source>
        <dbReference type="Google" id="ProtNLM"/>
    </source>
</evidence>
<name>A0ABM9IFG5_9BACT</name>
<evidence type="ECO:0000313" key="1">
    <source>
        <dbReference type="EMBL" id="CAI9086457.1"/>
    </source>
</evidence>
<evidence type="ECO:0000313" key="2">
    <source>
        <dbReference type="Proteomes" id="UP001161497"/>
    </source>
</evidence>